<dbReference type="EMBL" id="LR798276">
    <property type="protein sequence ID" value="CAB5219252.1"/>
    <property type="molecule type" value="Genomic_DNA"/>
</dbReference>
<proteinExistence type="predicted"/>
<reference evidence="1" key="1">
    <citation type="submission" date="2020-04" db="EMBL/GenBank/DDBJ databases">
        <authorList>
            <person name="Chiriac C."/>
            <person name="Salcher M."/>
            <person name="Ghai R."/>
            <person name="Kavagutti S V."/>
        </authorList>
    </citation>
    <scope>NUCLEOTIDE SEQUENCE</scope>
</reference>
<name>A0A6J5L5V8_9CAUD</name>
<organism evidence="1">
    <name type="scientific">uncultured Caudovirales phage</name>
    <dbReference type="NCBI Taxonomy" id="2100421"/>
    <lineage>
        <taxon>Viruses</taxon>
        <taxon>Duplodnaviria</taxon>
        <taxon>Heunggongvirae</taxon>
        <taxon>Uroviricota</taxon>
        <taxon>Caudoviricetes</taxon>
        <taxon>Peduoviridae</taxon>
        <taxon>Maltschvirus</taxon>
        <taxon>Maltschvirus maltsch</taxon>
    </lineage>
</organism>
<dbReference type="EMBL" id="LR796220">
    <property type="protein sequence ID" value="CAB4128952.1"/>
    <property type="molecule type" value="Genomic_DNA"/>
</dbReference>
<sequence length="122" mass="14071">MSNGTFTCCGVEWFEGDKCLTCDKPENTLSYTETIIYTQKDENIVTELKEEHDLEADVKWWFVDTYKLRTDESGETYHDYINNSGSLTDKREALGCFLDDLDCFQNGASNPEVEKELNREDA</sequence>
<protein>
    <submittedName>
        <fullName evidence="1">Uncharacterized protein</fullName>
    </submittedName>
</protein>
<evidence type="ECO:0000313" key="2">
    <source>
        <dbReference type="EMBL" id="CAB5219252.1"/>
    </source>
</evidence>
<gene>
    <name evidence="1" type="ORF">UFOVP110_117</name>
    <name evidence="2" type="ORF">UFOVP223_47</name>
</gene>
<evidence type="ECO:0000313" key="1">
    <source>
        <dbReference type="EMBL" id="CAB4128952.1"/>
    </source>
</evidence>
<accession>A0A6J5L5V8</accession>